<evidence type="ECO:0000256" key="6">
    <source>
        <dbReference type="ARBA" id="ARBA00023242"/>
    </source>
</evidence>
<dbReference type="HOGENOM" id="CLU_016058_1_0_1"/>
<dbReference type="OrthoDB" id="39175at2759"/>
<dbReference type="GO" id="GO:0005634">
    <property type="term" value="C:nucleus"/>
    <property type="evidence" value="ECO:0007669"/>
    <property type="project" value="UniProtKB-SubCell"/>
</dbReference>
<dbReference type="SMART" id="SM00906">
    <property type="entry name" value="Fungal_trans"/>
    <property type="match status" value="1"/>
</dbReference>
<dbReference type="EMBL" id="GL629735">
    <property type="protein sequence ID" value="EFX06040.1"/>
    <property type="molecule type" value="Genomic_DNA"/>
</dbReference>
<dbReference type="SMART" id="SM00066">
    <property type="entry name" value="GAL4"/>
    <property type="match status" value="1"/>
</dbReference>
<dbReference type="InterPro" id="IPR036864">
    <property type="entry name" value="Zn2-C6_fun-type_DNA-bd_sf"/>
</dbReference>
<reference evidence="9 10" key="1">
    <citation type="journal article" date="2011" name="Proc. Natl. Acad. Sci. U.S.A.">
        <title>Genome and transcriptome analyses of the mountain pine beetle-fungal symbiont Grosmannia clavigera, a lodgepole pine pathogen.</title>
        <authorList>
            <person name="DiGuistini S."/>
            <person name="Wang Y."/>
            <person name="Liao N.Y."/>
            <person name="Taylor G."/>
            <person name="Tanguay P."/>
            <person name="Feau N."/>
            <person name="Henrissat B."/>
            <person name="Chan S.K."/>
            <person name="Hesse-Orce U."/>
            <person name="Alamouti S.M."/>
            <person name="Tsui C.K.M."/>
            <person name="Docking R.T."/>
            <person name="Levasseur A."/>
            <person name="Haridas S."/>
            <person name="Robertson G."/>
            <person name="Birol I."/>
            <person name="Holt R.A."/>
            <person name="Marra M.A."/>
            <person name="Hamelin R.C."/>
            <person name="Hirst M."/>
            <person name="Jones S.J.M."/>
            <person name="Bohlmann J."/>
            <person name="Breuil C."/>
        </authorList>
    </citation>
    <scope>NUCLEOTIDE SEQUENCE [LARGE SCALE GENOMIC DNA]</scope>
    <source>
        <strain evidence="10">kw1407 / UAMH 11150</strain>
    </source>
</reference>
<dbReference type="GeneID" id="25977284"/>
<dbReference type="Pfam" id="PF00172">
    <property type="entry name" value="Zn_clus"/>
    <property type="match status" value="1"/>
</dbReference>
<dbReference type="GO" id="GO:0000981">
    <property type="term" value="F:DNA-binding transcription factor activity, RNA polymerase II-specific"/>
    <property type="evidence" value="ECO:0007669"/>
    <property type="project" value="InterPro"/>
</dbReference>
<keyword evidence="6" id="KW-0539">Nucleus</keyword>
<evidence type="ECO:0000259" key="8">
    <source>
        <dbReference type="PROSITE" id="PS50048"/>
    </source>
</evidence>
<dbReference type="CDD" id="cd12148">
    <property type="entry name" value="fungal_TF_MHR"/>
    <property type="match status" value="1"/>
</dbReference>
<keyword evidence="4" id="KW-0238">DNA-binding</keyword>
<evidence type="ECO:0000313" key="10">
    <source>
        <dbReference type="Proteomes" id="UP000007796"/>
    </source>
</evidence>
<keyword evidence="3" id="KW-0805">Transcription regulation</keyword>
<dbReference type="InterPro" id="IPR001138">
    <property type="entry name" value="Zn2Cys6_DnaBD"/>
</dbReference>
<dbReference type="GO" id="GO:0006351">
    <property type="term" value="P:DNA-templated transcription"/>
    <property type="evidence" value="ECO:0007669"/>
    <property type="project" value="InterPro"/>
</dbReference>
<dbReference type="Pfam" id="PF04082">
    <property type="entry name" value="Fungal_trans"/>
    <property type="match status" value="1"/>
</dbReference>
<name>F0XAS4_GROCL</name>
<evidence type="ECO:0000256" key="7">
    <source>
        <dbReference type="SAM" id="MobiDB-lite"/>
    </source>
</evidence>
<dbReference type="InParanoid" id="F0XAS4"/>
<keyword evidence="10" id="KW-1185">Reference proteome</keyword>
<evidence type="ECO:0000313" key="9">
    <source>
        <dbReference type="EMBL" id="EFX06040.1"/>
    </source>
</evidence>
<dbReference type="GO" id="GO:0003677">
    <property type="term" value="F:DNA binding"/>
    <property type="evidence" value="ECO:0007669"/>
    <property type="project" value="UniProtKB-KW"/>
</dbReference>
<evidence type="ECO:0000256" key="2">
    <source>
        <dbReference type="ARBA" id="ARBA00022723"/>
    </source>
</evidence>
<dbReference type="STRING" id="655863.F0XAS4"/>
<organism evidence="10">
    <name type="scientific">Grosmannia clavigera (strain kw1407 / UAMH 11150)</name>
    <name type="common">Blue stain fungus</name>
    <name type="synonym">Graphiocladiella clavigera</name>
    <dbReference type="NCBI Taxonomy" id="655863"/>
    <lineage>
        <taxon>Eukaryota</taxon>
        <taxon>Fungi</taxon>
        <taxon>Dikarya</taxon>
        <taxon>Ascomycota</taxon>
        <taxon>Pezizomycotina</taxon>
        <taxon>Sordariomycetes</taxon>
        <taxon>Sordariomycetidae</taxon>
        <taxon>Ophiostomatales</taxon>
        <taxon>Ophiostomataceae</taxon>
        <taxon>Leptographium</taxon>
    </lineage>
</organism>
<keyword evidence="5" id="KW-0804">Transcription</keyword>
<evidence type="ECO:0000256" key="5">
    <source>
        <dbReference type="ARBA" id="ARBA00023163"/>
    </source>
</evidence>
<dbReference type="InterPro" id="IPR050987">
    <property type="entry name" value="AtrR-like"/>
</dbReference>
<dbReference type="SUPFAM" id="SSF57701">
    <property type="entry name" value="Zn2/Cys6 DNA-binding domain"/>
    <property type="match status" value="1"/>
</dbReference>
<dbReference type="CDD" id="cd00067">
    <property type="entry name" value="GAL4"/>
    <property type="match status" value="1"/>
</dbReference>
<dbReference type="RefSeq" id="XP_014175522.1">
    <property type="nucleotide sequence ID" value="XM_014320047.1"/>
</dbReference>
<protein>
    <submittedName>
        <fullName evidence="9">Fungal specific transcription factor domain containing protein</fullName>
    </submittedName>
</protein>
<feature type="compositionally biased region" description="Low complexity" evidence="7">
    <location>
        <begin position="118"/>
        <end position="128"/>
    </location>
</feature>
<dbReference type="Proteomes" id="UP000007796">
    <property type="component" value="Unassembled WGS sequence"/>
</dbReference>
<evidence type="ECO:0000256" key="4">
    <source>
        <dbReference type="ARBA" id="ARBA00023125"/>
    </source>
</evidence>
<evidence type="ECO:0000256" key="3">
    <source>
        <dbReference type="ARBA" id="ARBA00023015"/>
    </source>
</evidence>
<evidence type="ECO:0000256" key="1">
    <source>
        <dbReference type="ARBA" id="ARBA00004123"/>
    </source>
</evidence>
<dbReference type="AlphaFoldDB" id="F0XAS4"/>
<dbReference type="PANTHER" id="PTHR46910">
    <property type="entry name" value="TRANSCRIPTION FACTOR PDR1"/>
    <property type="match status" value="1"/>
</dbReference>
<dbReference type="PROSITE" id="PS00463">
    <property type="entry name" value="ZN2_CY6_FUNGAL_1"/>
    <property type="match status" value="1"/>
</dbReference>
<dbReference type="eggNOG" id="ENOG502QZJZ">
    <property type="taxonomic scope" value="Eukaryota"/>
</dbReference>
<accession>F0XAS4</accession>
<proteinExistence type="predicted"/>
<dbReference type="Gene3D" id="4.10.240.10">
    <property type="entry name" value="Zn(2)-C6 fungal-type DNA-binding domain"/>
    <property type="match status" value="1"/>
</dbReference>
<dbReference type="InterPro" id="IPR007219">
    <property type="entry name" value="XnlR_reg_dom"/>
</dbReference>
<feature type="compositionally biased region" description="Polar residues" evidence="7">
    <location>
        <begin position="80"/>
        <end position="94"/>
    </location>
</feature>
<gene>
    <name evidence="9" type="ORF">CMQ_4109</name>
</gene>
<comment type="subcellular location">
    <subcellularLocation>
        <location evidence="1">Nucleus</location>
    </subcellularLocation>
</comment>
<feature type="region of interest" description="Disordered" evidence="7">
    <location>
        <begin position="34"/>
        <end position="139"/>
    </location>
</feature>
<feature type="domain" description="Zn(2)-C6 fungal-type" evidence="8">
    <location>
        <begin position="2"/>
        <end position="32"/>
    </location>
</feature>
<dbReference type="GO" id="GO:0008270">
    <property type="term" value="F:zinc ion binding"/>
    <property type="evidence" value="ECO:0007669"/>
    <property type="project" value="InterPro"/>
</dbReference>
<dbReference type="PROSITE" id="PS50048">
    <property type="entry name" value="ZN2_CY6_FUNGAL_2"/>
    <property type="match status" value="1"/>
</dbReference>
<sequence>MACKLCRTRKVKCDQTRPVCQNCQVRSSACTYEGERRKRRWADHQQGGSSDKNTFGGDIMFLSSGPYSSGGEASWPERSLSVSTTTRGPTVATTDNEDCQQHDHESIPPLPAAMKRPSMSTTSSSSVTGPGGSANAGNNLMRNNAVTWRPQRGLGLGEAETLLDGILQSEAEDGADSAEEEARHPAIWMRTSEGDEFTGPSSGITVISDVGVQWLQERVPDSETLCRTIQDIRGELLGHLRQPKCIPRGLPVTPQAARGMDHLSEAQVMRYVDAYFVSVQLIFPVLDRAVFLGQLERNGRNNSDNRDVRPSWLALLSVVLASGCRATLSDETAEAFQTSGREAWLFFQDALFYERSMAHGTTELAAVQALAVMTVFAQGLSSPQRLEYTLCSQAVRQAQALGLNYQPSRAWQLSSAELRERSRVFWAVYCLDKTVALRCGRPAILHDAEISCHFPRGVPVLQTATPSSDSDVLLSSSPFDLFLYFTRLARICGAITRQLYSATAVTAAATRLLFDAQQLLHDLEAWRLAIPTTIQPGRPLGRMREAEQLTHLQVVILHSSYYYVLCAIYRRFSPLFTHHDETSRAAICSRMPAAYVQAARSMVLLTKHLDTESFTPGWLVFYYPLTALTTLFMHVMCNPSDGSSSNDIALMEAVVGLFGRLEYVTSGEAAFTKATEFVRQARSVVDRWHSDLNSGSLPTTHSPSPPRPPTCSLFPEEGFLLSPGQTHEGYNILDPGLAGFLASPPGELPSADWLTNWAGSSQMSAVEMAYF</sequence>
<keyword evidence="2" id="KW-0479">Metal-binding</keyword>
<dbReference type="PANTHER" id="PTHR46910:SF37">
    <property type="entry name" value="ZN(II)2CYS6 TRANSCRIPTION FACTOR (EUROFUNG)"/>
    <property type="match status" value="1"/>
</dbReference>